<protein>
    <submittedName>
        <fullName evidence="3">Cytidine deaminase</fullName>
    </submittedName>
</protein>
<evidence type="ECO:0000313" key="3">
    <source>
        <dbReference type="EMBL" id="HJH48776.1"/>
    </source>
</evidence>
<dbReference type="CDD" id="cd01283">
    <property type="entry name" value="cytidine_deaminase"/>
    <property type="match status" value="1"/>
</dbReference>
<evidence type="ECO:0000256" key="1">
    <source>
        <dbReference type="ARBA" id="ARBA00006576"/>
    </source>
</evidence>
<dbReference type="SUPFAM" id="SSF53927">
    <property type="entry name" value="Cytidine deaminase-like"/>
    <property type="match status" value="1"/>
</dbReference>
<dbReference type="AlphaFoldDB" id="A0A9D2VW31"/>
<feature type="domain" description="CMP/dCMP-type deaminase" evidence="2">
    <location>
        <begin position="10"/>
        <end position="136"/>
    </location>
</feature>
<name>A0A9D2VW31_9FIRM</name>
<dbReference type="InterPro" id="IPR050202">
    <property type="entry name" value="Cyt/Deoxycyt_deaminase"/>
</dbReference>
<dbReference type="EMBL" id="DYXE01000008">
    <property type="protein sequence ID" value="HJH48776.1"/>
    <property type="molecule type" value="Genomic_DNA"/>
</dbReference>
<dbReference type="InterPro" id="IPR016193">
    <property type="entry name" value="Cytidine_deaminase-like"/>
</dbReference>
<organism evidence="3 4">
    <name type="scientific">Merdimonas faecis</name>
    <dbReference type="NCBI Taxonomy" id="1653435"/>
    <lineage>
        <taxon>Bacteria</taxon>
        <taxon>Bacillati</taxon>
        <taxon>Bacillota</taxon>
        <taxon>Clostridia</taxon>
        <taxon>Lachnospirales</taxon>
        <taxon>Lachnospiraceae</taxon>
        <taxon>Merdimonas</taxon>
    </lineage>
</organism>
<dbReference type="PANTHER" id="PTHR11644">
    <property type="entry name" value="CYTIDINE DEAMINASE"/>
    <property type="match status" value="1"/>
</dbReference>
<comment type="caution">
    <text evidence="3">The sequence shown here is derived from an EMBL/GenBank/DDBJ whole genome shotgun (WGS) entry which is preliminary data.</text>
</comment>
<dbReference type="PANTHER" id="PTHR11644:SF2">
    <property type="entry name" value="CYTIDINE DEAMINASE"/>
    <property type="match status" value="1"/>
</dbReference>
<dbReference type="GO" id="GO:0005829">
    <property type="term" value="C:cytosol"/>
    <property type="evidence" value="ECO:0007669"/>
    <property type="project" value="TreeGrafter"/>
</dbReference>
<evidence type="ECO:0000313" key="4">
    <source>
        <dbReference type="Proteomes" id="UP000813420"/>
    </source>
</evidence>
<accession>A0A9D2VW31</accession>
<reference evidence="3" key="1">
    <citation type="journal article" date="2021" name="PeerJ">
        <title>Extensive microbial diversity within the chicken gut microbiome revealed by metagenomics and culture.</title>
        <authorList>
            <person name="Gilroy R."/>
            <person name="Ravi A."/>
            <person name="Getino M."/>
            <person name="Pursley I."/>
            <person name="Horton D.L."/>
            <person name="Alikhan N.F."/>
            <person name="Baker D."/>
            <person name="Gharbi K."/>
            <person name="Hall N."/>
            <person name="Watson M."/>
            <person name="Adriaenssens E.M."/>
            <person name="Foster-Nyarko E."/>
            <person name="Jarju S."/>
            <person name="Secka A."/>
            <person name="Antonio M."/>
            <person name="Oren A."/>
            <person name="Chaudhuri R.R."/>
            <person name="La Ragione R."/>
            <person name="Hildebrand F."/>
            <person name="Pallen M.J."/>
        </authorList>
    </citation>
    <scope>NUCLEOTIDE SEQUENCE</scope>
    <source>
        <strain evidence="3">USAMLcec4-12693</strain>
    </source>
</reference>
<comment type="similarity">
    <text evidence="1">Belongs to the cytidine and deoxycytidylate deaminase family.</text>
</comment>
<dbReference type="Proteomes" id="UP000813420">
    <property type="component" value="Unassembled WGS sequence"/>
</dbReference>
<dbReference type="RefSeq" id="WP_070087691.1">
    <property type="nucleotide sequence ID" value="NZ_CABMJS010000006.1"/>
</dbReference>
<dbReference type="GO" id="GO:0055086">
    <property type="term" value="P:nucleobase-containing small molecule metabolic process"/>
    <property type="evidence" value="ECO:0007669"/>
    <property type="project" value="UniProtKB-ARBA"/>
</dbReference>
<dbReference type="OrthoDB" id="9799092at2"/>
<dbReference type="Gene3D" id="3.40.140.10">
    <property type="entry name" value="Cytidine Deaminase, domain 2"/>
    <property type="match status" value="1"/>
</dbReference>
<evidence type="ECO:0000259" key="2">
    <source>
        <dbReference type="PROSITE" id="PS51747"/>
    </source>
</evidence>
<sequence length="148" mass="17360">MDIWEKMYLKAKEEYRPQEVTPFLYAHHVVCALESENGEIYTGFCVESCCGVMDLCAERVAALNMYVNSGQTVIKRLIVFRDQEPREGGDDIPCLACREFLLQLSPRNKDIEIMTDYPERKVKRLEELVPDWWGWKRYRESGQDQDAN</sequence>
<reference evidence="3" key="2">
    <citation type="submission" date="2021-09" db="EMBL/GenBank/DDBJ databases">
        <authorList>
            <person name="Gilroy R."/>
        </authorList>
    </citation>
    <scope>NUCLEOTIDE SEQUENCE</scope>
    <source>
        <strain evidence="3">USAMLcec4-12693</strain>
    </source>
</reference>
<dbReference type="GO" id="GO:0008270">
    <property type="term" value="F:zinc ion binding"/>
    <property type="evidence" value="ECO:0007669"/>
    <property type="project" value="TreeGrafter"/>
</dbReference>
<gene>
    <name evidence="3" type="ORF">K8V39_00755</name>
</gene>
<dbReference type="InterPro" id="IPR002125">
    <property type="entry name" value="CMP_dCMP_dom"/>
</dbReference>
<dbReference type="PROSITE" id="PS51747">
    <property type="entry name" value="CYT_DCMP_DEAMINASES_2"/>
    <property type="match status" value="1"/>
</dbReference>
<dbReference type="GO" id="GO:0072527">
    <property type="term" value="P:pyrimidine-containing compound metabolic process"/>
    <property type="evidence" value="ECO:0007669"/>
    <property type="project" value="UniProtKB-ARBA"/>
</dbReference>
<proteinExistence type="inferred from homology"/>
<dbReference type="GO" id="GO:0004126">
    <property type="term" value="F:cytidine deaminase activity"/>
    <property type="evidence" value="ECO:0007669"/>
    <property type="project" value="UniProtKB-ARBA"/>
</dbReference>